<accession>A0A318UC66</accession>
<feature type="chain" id="PRO_5016383213" evidence="5">
    <location>
        <begin position="29"/>
        <end position="926"/>
    </location>
</feature>
<proteinExistence type="inferred from homology"/>
<keyword evidence="9" id="KW-1185">Reference proteome</keyword>
<evidence type="ECO:0000256" key="5">
    <source>
        <dbReference type="SAM" id="SignalP"/>
    </source>
</evidence>
<dbReference type="InterPro" id="IPR000531">
    <property type="entry name" value="Beta-barrel_TonB"/>
</dbReference>
<dbReference type="Gene3D" id="2.170.130.10">
    <property type="entry name" value="TonB-dependent receptor, plug domain"/>
    <property type="match status" value="1"/>
</dbReference>
<dbReference type="AlphaFoldDB" id="A0A318UC66"/>
<sequence length="926" mass="103435">MPTTFTSFIKKTVAIFSFLIFLACAAFSQTLKGRVTDAITGDPLTGATVKVMENSSRHFVQLDGTFTIKNLKAGAYHLQVSYLSYKTSQKEIRVNASGITQVSIEMNPDAAELSTVVIGAQGNASDRKARSLEKNADALLNVVSAKTIELSPDLTVANVMQRVSGVTIERSSTGEGRYPIIRGMEKRYINTLVNGIKIPSPDNKNRYVPLDLFPSEILDRLEVSKSLTPSMEADAIGGSINLVMKDAPSRLLLQGNFAAGYNNIFDNQDYRQFSRSGISTHSPAELNGPAYAAKPSDFPVGLLNYTIKNRPINLNAGLTIGNRLGKDKQFGFIVSGSYQNNYRGTSSTFFLPNAQPNVNNIPSFQEIHQRQYSTQSSRLGLNAKLDYQINRKNKISWYNLFVRLEDIQERNIVDTIVLNSIVNYEDRSTVQKQSIYNSTLQGDHDLNNGLKFDWSLVYSLANNRIPDQAKFSHQYGMIVNSQTGQLSRTPDILQNMGRLWMSNSDKDYSAYANITQKTTALDRPMELKAGLVFRDKTRTNIYNEYTLKPVPGTTGPQTYSNINNAIYLVDNGGFSSPSGNNYTFKEDLTEAYVQFKWQILHKLEVLGGTRIEQTHQHYDTQSDPSKLYRFGSIDYTDILPSLQFKYALTETQNLRLAYYKALARPSFIDLIPDGIQGEAFKEEGNPSKLNHSTADNLDFRYEFFPGQTDQLLLGAFYKNIKDPIEYTAVKTGVTSQTLIPSNFGVATNYGLEAVITKYFGPFGISANYTFTKSSITTDKLLTFVGPSGFSSKTVQETRPLQGQSNHVGNLSLLYKNPSIGLDIQAAFVYTGSRIALVSPYFGLDYWQAPTKQIDVSFEKSLIKKFSIYGKINNLTNTPLQLELHKSYAEYLAAGNKALGLQTDPDKFIVQKDYFKTSFLLGLRYKL</sequence>
<evidence type="ECO:0000313" key="8">
    <source>
        <dbReference type="EMBL" id="PYF71542.1"/>
    </source>
</evidence>
<dbReference type="OrthoDB" id="8727862at2"/>
<dbReference type="GO" id="GO:0009279">
    <property type="term" value="C:cell outer membrane"/>
    <property type="evidence" value="ECO:0007669"/>
    <property type="project" value="UniProtKB-SubCell"/>
</dbReference>
<dbReference type="Pfam" id="PF13715">
    <property type="entry name" value="CarbopepD_reg_2"/>
    <property type="match status" value="1"/>
</dbReference>
<dbReference type="InterPro" id="IPR012910">
    <property type="entry name" value="Plug_dom"/>
</dbReference>
<dbReference type="SUPFAM" id="SSF56935">
    <property type="entry name" value="Porins"/>
    <property type="match status" value="1"/>
</dbReference>
<evidence type="ECO:0000256" key="4">
    <source>
        <dbReference type="RuleBase" id="RU003357"/>
    </source>
</evidence>
<evidence type="ECO:0000313" key="9">
    <source>
        <dbReference type="Proteomes" id="UP000248198"/>
    </source>
</evidence>
<keyword evidence="5" id="KW-0732">Signal</keyword>
<keyword evidence="2 4" id="KW-0472">Membrane</keyword>
<evidence type="ECO:0000259" key="6">
    <source>
        <dbReference type="Pfam" id="PF00593"/>
    </source>
</evidence>
<dbReference type="RefSeq" id="WP_110833687.1">
    <property type="nucleotide sequence ID" value="NZ_QKLU01000007.1"/>
</dbReference>
<dbReference type="CDD" id="cd01347">
    <property type="entry name" value="ligand_gated_channel"/>
    <property type="match status" value="1"/>
</dbReference>
<name>A0A318UC66_9SPHI</name>
<comment type="similarity">
    <text evidence="4">Belongs to the TonB-dependent receptor family.</text>
</comment>
<comment type="subcellular location">
    <subcellularLocation>
        <location evidence="1 4">Cell outer membrane</location>
    </subcellularLocation>
</comment>
<dbReference type="InterPro" id="IPR008969">
    <property type="entry name" value="CarboxyPept-like_regulatory"/>
</dbReference>
<feature type="domain" description="TonB-dependent receptor-like beta-barrel" evidence="6">
    <location>
        <begin position="431"/>
        <end position="874"/>
    </location>
</feature>
<dbReference type="InterPro" id="IPR037066">
    <property type="entry name" value="Plug_dom_sf"/>
</dbReference>
<gene>
    <name evidence="8" type="ORF">B0O44_107157</name>
</gene>
<dbReference type="Pfam" id="PF07715">
    <property type="entry name" value="Plug"/>
    <property type="match status" value="1"/>
</dbReference>
<dbReference type="PANTHER" id="PTHR40980">
    <property type="entry name" value="PLUG DOMAIN-CONTAINING PROTEIN"/>
    <property type="match status" value="1"/>
</dbReference>
<organism evidence="8 9">
    <name type="scientific">Pedobacter nutrimenti</name>
    <dbReference type="NCBI Taxonomy" id="1241337"/>
    <lineage>
        <taxon>Bacteria</taxon>
        <taxon>Pseudomonadati</taxon>
        <taxon>Bacteroidota</taxon>
        <taxon>Sphingobacteriia</taxon>
        <taxon>Sphingobacteriales</taxon>
        <taxon>Sphingobacteriaceae</taxon>
        <taxon>Pedobacter</taxon>
    </lineage>
</organism>
<protein>
    <submittedName>
        <fullName evidence="8">TonB-dependent receptor</fullName>
    </submittedName>
</protein>
<evidence type="ECO:0000259" key="7">
    <source>
        <dbReference type="Pfam" id="PF07715"/>
    </source>
</evidence>
<dbReference type="Gene3D" id="2.60.40.1120">
    <property type="entry name" value="Carboxypeptidase-like, regulatory domain"/>
    <property type="match status" value="1"/>
</dbReference>
<dbReference type="EMBL" id="QKLU01000007">
    <property type="protein sequence ID" value="PYF71542.1"/>
    <property type="molecule type" value="Genomic_DNA"/>
</dbReference>
<evidence type="ECO:0000256" key="1">
    <source>
        <dbReference type="ARBA" id="ARBA00004442"/>
    </source>
</evidence>
<feature type="domain" description="TonB-dependent receptor plug" evidence="7">
    <location>
        <begin position="140"/>
        <end position="238"/>
    </location>
</feature>
<dbReference type="Proteomes" id="UP000248198">
    <property type="component" value="Unassembled WGS sequence"/>
</dbReference>
<reference evidence="8 9" key="1">
    <citation type="submission" date="2018-06" db="EMBL/GenBank/DDBJ databases">
        <title>Genomic Encyclopedia of Archaeal and Bacterial Type Strains, Phase II (KMG-II): from individual species to whole genera.</title>
        <authorList>
            <person name="Goeker M."/>
        </authorList>
    </citation>
    <scope>NUCLEOTIDE SEQUENCE [LARGE SCALE GENOMIC DNA]</scope>
    <source>
        <strain evidence="8 9">DSM 27372</strain>
    </source>
</reference>
<evidence type="ECO:0000256" key="2">
    <source>
        <dbReference type="ARBA" id="ARBA00023136"/>
    </source>
</evidence>
<keyword evidence="3" id="KW-0998">Cell outer membrane</keyword>
<evidence type="ECO:0000256" key="3">
    <source>
        <dbReference type="ARBA" id="ARBA00023237"/>
    </source>
</evidence>
<comment type="caution">
    <text evidence="8">The sequence shown here is derived from an EMBL/GenBank/DDBJ whole genome shotgun (WGS) entry which is preliminary data.</text>
</comment>
<keyword evidence="4" id="KW-0798">TonB box</keyword>
<dbReference type="SUPFAM" id="SSF49464">
    <property type="entry name" value="Carboxypeptidase regulatory domain-like"/>
    <property type="match status" value="1"/>
</dbReference>
<dbReference type="Pfam" id="PF00593">
    <property type="entry name" value="TonB_dep_Rec_b-barrel"/>
    <property type="match status" value="1"/>
</dbReference>
<keyword evidence="8" id="KW-0675">Receptor</keyword>
<dbReference type="Gene3D" id="2.40.170.20">
    <property type="entry name" value="TonB-dependent receptor, beta-barrel domain"/>
    <property type="match status" value="1"/>
</dbReference>
<feature type="signal peptide" evidence="5">
    <location>
        <begin position="1"/>
        <end position="28"/>
    </location>
</feature>
<dbReference type="InterPro" id="IPR036942">
    <property type="entry name" value="Beta-barrel_TonB_sf"/>
</dbReference>
<dbReference type="PANTHER" id="PTHR40980:SF4">
    <property type="entry name" value="TONB-DEPENDENT RECEPTOR-LIKE BETA-BARREL DOMAIN-CONTAINING PROTEIN"/>
    <property type="match status" value="1"/>
</dbReference>